<accession>A0ABW5VYK9</accession>
<evidence type="ECO:0000313" key="2">
    <source>
        <dbReference type="EMBL" id="MFD2796592.1"/>
    </source>
</evidence>
<name>A0ABW5VYK9_9MICO</name>
<dbReference type="Gene3D" id="3.10.450.50">
    <property type="match status" value="1"/>
</dbReference>
<proteinExistence type="predicted"/>
<dbReference type="SUPFAM" id="SSF54427">
    <property type="entry name" value="NTF2-like"/>
    <property type="match status" value="1"/>
</dbReference>
<feature type="domain" description="DUF4440" evidence="1">
    <location>
        <begin position="22"/>
        <end position="126"/>
    </location>
</feature>
<sequence length="144" mass="15529">MSDIAGTPQGSSEGDPVHTRLIALAKDWADAIVSNDATRVRGFMADEWVIVSESGVSAKEQFLSLVESGELTHSAMTSVGQPRIRVYGDTAVFTGRVTNTAHYLGQRFDADEWTTDVFVNRNGRWLCVLSHITPAATDGQGTDG</sequence>
<dbReference type="EMBL" id="JBHUOG010000002">
    <property type="protein sequence ID" value="MFD2796592.1"/>
    <property type="molecule type" value="Genomic_DNA"/>
</dbReference>
<dbReference type="Proteomes" id="UP001597479">
    <property type="component" value="Unassembled WGS sequence"/>
</dbReference>
<evidence type="ECO:0000313" key="3">
    <source>
        <dbReference type="Proteomes" id="UP001597479"/>
    </source>
</evidence>
<dbReference type="RefSeq" id="WP_377188448.1">
    <property type="nucleotide sequence ID" value="NZ_JBHUOG010000002.1"/>
</dbReference>
<evidence type="ECO:0000259" key="1">
    <source>
        <dbReference type="Pfam" id="PF14534"/>
    </source>
</evidence>
<reference evidence="3" key="1">
    <citation type="journal article" date="2019" name="Int. J. Syst. Evol. Microbiol.">
        <title>The Global Catalogue of Microorganisms (GCM) 10K type strain sequencing project: providing services to taxonomists for standard genome sequencing and annotation.</title>
        <authorList>
            <consortium name="The Broad Institute Genomics Platform"/>
            <consortium name="The Broad Institute Genome Sequencing Center for Infectious Disease"/>
            <person name="Wu L."/>
            <person name="Ma J."/>
        </authorList>
    </citation>
    <scope>NUCLEOTIDE SEQUENCE [LARGE SCALE GENOMIC DNA]</scope>
    <source>
        <strain evidence="3">CCM 7044</strain>
    </source>
</reference>
<dbReference type="InterPro" id="IPR027843">
    <property type="entry name" value="DUF4440"/>
</dbReference>
<dbReference type="InterPro" id="IPR032710">
    <property type="entry name" value="NTF2-like_dom_sf"/>
</dbReference>
<dbReference type="Pfam" id="PF14534">
    <property type="entry name" value="DUF4440"/>
    <property type="match status" value="1"/>
</dbReference>
<comment type="caution">
    <text evidence="2">The sequence shown here is derived from an EMBL/GenBank/DDBJ whole genome shotgun (WGS) entry which is preliminary data.</text>
</comment>
<keyword evidence="3" id="KW-1185">Reference proteome</keyword>
<protein>
    <submittedName>
        <fullName evidence="2">Nuclear transport factor 2 family protein</fullName>
    </submittedName>
</protein>
<organism evidence="2 3">
    <name type="scientific">Promicromonospora vindobonensis</name>
    <dbReference type="NCBI Taxonomy" id="195748"/>
    <lineage>
        <taxon>Bacteria</taxon>
        <taxon>Bacillati</taxon>
        <taxon>Actinomycetota</taxon>
        <taxon>Actinomycetes</taxon>
        <taxon>Micrococcales</taxon>
        <taxon>Promicromonosporaceae</taxon>
        <taxon>Promicromonospora</taxon>
    </lineage>
</organism>
<gene>
    <name evidence="2" type="ORF">ACFS27_23725</name>
</gene>